<dbReference type="InterPro" id="IPR013783">
    <property type="entry name" value="Ig-like_fold"/>
</dbReference>
<dbReference type="RefSeq" id="WP_338292844.1">
    <property type="nucleotide sequence ID" value="NZ_AP027272.1"/>
</dbReference>
<reference evidence="4" key="1">
    <citation type="submission" date="2023-01" db="EMBL/GenBank/DDBJ databases">
        <title>Complete genome sequence of Planctobacterium marinum strain Dej080120_11.</title>
        <authorList>
            <person name="Ueki S."/>
            <person name="Maruyama F."/>
        </authorList>
    </citation>
    <scope>NUCLEOTIDE SEQUENCE</scope>
    <source>
        <strain evidence="4">Dej080120_11</strain>
    </source>
</reference>
<evidence type="ECO:0000313" key="5">
    <source>
        <dbReference type="Proteomes" id="UP001333710"/>
    </source>
</evidence>
<dbReference type="PANTHER" id="PTHR43002">
    <property type="entry name" value="GLYCOGEN DEBRANCHING ENZYME"/>
    <property type="match status" value="1"/>
</dbReference>
<dbReference type="InterPro" id="IPR014756">
    <property type="entry name" value="Ig_E-set"/>
</dbReference>
<dbReference type="InterPro" id="IPR024561">
    <property type="entry name" value="Pullul_strch_C"/>
</dbReference>
<gene>
    <name evidence="4" type="ORF">MACH26_23660</name>
</gene>
<keyword evidence="5" id="KW-1185">Reference proteome</keyword>
<dbReference type="InterPro" id="IPR011839">
    <property type="entry name" value="Pullul_strch"/>
</dbReference>
<dbReference type="AlphaFoldDB" id="A0AA48KUW0"/>
<comment type="similarity">
    <text evidence="1">Belongs to the glycosyl hydrolase 13 family.</text>
</comment>
<dbReference type="SMART" id="SM00642">
    <property type="entry name" value="Aamy"/>
    <property type="match status" value="1"/>
</dbReference>
<organism evidence="4 5">
    <name type="scientific">Planctobacterium marinum</name>
    <dbReference type="NCBI Taxonomy" id="1631968"/>
    <lineage>
        <taxon>Bacteria</taxon>
        <taxon>Pseudomonadati</taxon>
        <taxon>Pseudomonadota</taxon>
        <taxon>Gammaproteobacteria</taxon>
        <taxon>Alteromonadales</taxon>
        <taxon>Alteromonadaceae</taxon>
        <taxon>Planctobacterium</taxon>
    </lineage>
</organism>
<sequence length="922" mass="101600">MKKLALGLLAASIIGGCSKPLPEAGVSSDTTSNFAAHWLQDNLILIKPEDEAVSFSLLTSSNATLDEGLAPDNSYPLQISTVPEFVATSTPHLTSFQGLEFVSKIADIKSLLKGQVAVAQKNASGEVIAVSYLQTARILDSLYTQGEADADEVIDLGATVTASGSEFALWAPTAKSVKVNLYDESKTLLKSVVMQEEQSGVWRAESRHGQGTYYRYAIEVYHPRTQAIETYEVTDPYSLSLSRNSLYSQVVDLASDKTKPVGWDEQKDEPLTHPESLILYETHIRDFSASDKNLSNPAYAGKYKAFTETASDGAKHLTALGLAGLNTVHLLPTYDISTVNEDPAKVIFPSDPMSKVCQMVPEVAICNTDIDMSHSLQAILQSFDPLTGDAQAIIELIRPYDPYNWGYDPYHYTVPEGSYAMEPEGIPRLVEFREMVQSLHNQGFKVIMDVVYNHTFASGLDEKSVLDKVVPYYYHRLNPISGAVETSTCCENSATENRMMAKLMTDSLVVWARDYKIDGFRFDLMGHQPKAAMLQSRKAVRAVDPDTYFYGEGWNFGEVANNSQFEQAAQIPLAGTEIGTFTDRLRDAVRGGSSFVSADELRFGQGIGNGLIVQPNELQSDAKQAAQLQEYYLSMDQIRVGLAGNLANFPLQNSQGEQVTGKDIPYGGAPTGYALDPADTINYVSKHDNQTLWDNNHYRIAFEATTEQRVRMQNLSLAYPLLAQGIPFLHMGGELLRSKSYLRDSYDYGDWFNAVDFAKQSNNYHVGLPPAVKDEANWDIITRIIKGNDGRDKVKPAHIEFAAKVFMDFIAIRSSSNLFSLQTQQQVIERVSFHNTGKDQQIGLIVMSIEDGQGPQDLDPAFEGILVLFNNDVNQQTFAFEGASKYSLHPRQAKGADPVTASAQAKADSFVVPGLTVAVFVK</sequence>
<dbReference type="Pfam" id="PF02922">
    <property type="entry name" value="CBM_48"/>
    <property type="match status" value="1"/>
</dbReference>
<name>A0AA48KUW0_9ALTE</name>
<dbReference type="SUPFAM" id="SSF51011">
    <property type="entry name" value="Glycosyl hydrolase domain"/>
    <property type="match status" value="1"/>
</dbReference>
<dbReference type="CDD" id="cd02860">
    <property type="entry name" value="E_set_Pullulanase"/>
    <property type="match status" value="1"/>
</dbReference>
<feature type="domain" description="Glycosyl hydrolase family 13 catalytic" evidence="3">
    <location>
        <begin position="377"/>
        <end position="759"/>
    </location>
</feature>
<dbReference type="Proteomes" id="UP001333710">
    <property type="component" value="Chromosome"/>
</dbReference>
<dbReference type="GO" id="GO:0051060">
    <property type="term" value="F:pullulanase activity"/>
    <property type="evidence" value="ECO:0007669"/>
    <property type="project" value="InterPro"/>
</dbReference>
<dbReference type="KEGG" id="pmaw:MACH26_23660"/>
<dbReference type="InterPro" id="IPR040671">
    <property type="entry name" value="Pullulanase_N2"/>
</dbReference>
<dbReference type="NCBIfam" id="TIGR02103">
    <property type="entry name" value="pullul_strch"/>
    <property type="match status" value="1"/>
</dbReference>
<dbReference type="InterPro" id="IPR006047">
    <property type="entry name" value="GH13_cat_dom"/>
</dbReference>
<dbReference type="EMBL" id="AP027272">
    <property type="protein sequence ID" value="BDX06845.1"/>
    <property type="molecule type" value="Genomic_DNA"/>
</dbReference>
<dbReference type="InterPro" id="IPR017853">
    <property type="entry name" value="GH"/>
</dbReference>
<dbReference type="CDD" id="cd11341">
    <property type="entry name" value="AmyAc_Pullulanase_LD-like"/>
    <property type="match status" value="1"/>
</dbReference>
<dbReference type="PROSITE" id="PS51257">
    <property type="entry name" value="PROKAR_LIPOPROTEIN"/>
    <property type="match status" value="1"/>
</dbReference>
<keyword evidence="2" id="KW-0326">Glycosidase</keyword>
<dbReference type="SUPFAM" id="SSF51445">
    <property type="entry name" value="(Trans)glycosidases"/>
    <property type="match status" value="1"/>
</dbReference>
<keyword evidence="2" id="KW-0378">Hydrolase</keyword>
<dbReference type="Pfam" id="PF17967">
    <property type="entry name" value="Pullulanase_N2"/>
    <property type="match status" value="1"/>
</dbReference>
<dbReference type="Gene3D" id="3.20.20.80">
    <property type="entry name" value="Glycosidases"/>
    <property type="match status" value="1"/>
</dbReference>
<evidence type="ECO:0000313" key="4">
    <source>
        <dbReference type="EMBL" id="BDX06845.1"/>
    </source>
</evidence>
<evidence type="ECO:0000256" key="1">
    <source>
        <dbReference type="ARBA" id="ARBA00008061"/>
    </source>
</evidence>
<dbReference type="Gene3D" id="2.60.40.10">
    <property type="entry name" value="Immunoglobulins"/>
    <property type="match status" value="1"/>
</dbReference>
<protein>
    <recommendedName>
        <fullName evidence="3">Glycosyl hydrolase family 13 catalytic domain-containing protein</fullName>
    </recommendedName>
</protein>
<dbReference type="Pfam" id="PF11852">
    <property type="entry name" value="Pullul_strch_C"/>
    <property type="match status" value="1"/>
</dbReference>
<evidence type="ECO:0000256" key="2">
    <source>
        <dbReference type="ARBA" id="ARBA00023295"/>
    </source>
</evidence>
<dbReference type="InterPro" id="IPR041111">
    <property type="entry name" value="Pullulanase_Ins"/>
</dbReference>
<dbReference type="InterPro" id="IPR013780">
    <property type="entry name" value="Glyco_hydro_b"/>
</dbReference>
<dbReference type="GO" id="GO:0005975">
    <property type="term" value="P:carbohydrate metabolic process"/>
    <property type="evidence" value="ECO:0007669"/>
    <property type="project" value="InterPro"/>
</dbReference>
<dbReference type="SUPFAM" id="SSF81296">
    <property type="entry name" value="E set domains"/>
    <property type="match status" value="2"/>
</dbReference>
<dbReference type="Gene3D" id="2.60.40.1180">
    <property type="entry name" value="Golgi alpha-mannosidase II"/>
    <property type="match status" value="1"/>
</dbReference>
<evidence type="ECO:0000259" key="3">
    <source>
        <dbReference type="SMART" id="SM00642"/>
    </source>
</evidence>
<proteinExistence type="inferred from homology"/>
<dbReference type="InterPro" id="IPR004193">
    <property type="entry name" value="Glyco_hydro_13_N"/>
</dbReference>
<dbReference type="Pfam" id="PF18494">
    <property type="entry name" value="Pullulanase_Ins"/>
    <property type="match status" value="1"/>
</dbReference>
<dbReference type="Gene3D" id="2.60.40.1130">
    <property type="entry name" value="Rab geranylgeranyltransferase alpha-subunit, insert domain"/>
    <property type="match status" value="1"/>
</dbReference>
<accession>A0AA48KUW0</accession>